<dbReference type="InterPro" id="IPR011047">
    <property type="entry name" value="Quinoprotein_ADH-like_sf"/>
</dbReference>
<name>A0A0M0LSP0_9EUKA</name>
<dbReference type="SUPFAM" id="SSF50998">
    <property type="entry name" value="Quinoprotein alcohol dehydrogenase-like"/>
    <property type="match status" value="1"/>
</dbReference>
<gene>
    <name evidence="4" type="ORF">Ctob_015733</name>
</gene>
<sequence length="689" mass="72357">MSRADARAFQPPGATPSGRLLSSANKPLLRLFDPRLTAGLSDPKLVRLRCLASRPQRHHRSAVLTARAAGRVFCGGDGDGTADGRINAWSTSNGTLLGATNLESKIMCLTVVETVRPANPLRGGPAPKGKGSAEGFGCDLIVWAGMADGRIAVLGGGDLGLRTTLGGHRGAIACLCSPGAPPSTPAVGASIVLSGGEDGAMRLWDARTAECLRSIPGGGTALRAMLPVWAPDGAGDSQRERCRVWSVDADQTLCTIELNADVSELAASVDGTLVCATAGRDGVLVLDGNARLRARLACAAAAMDTISCVHIVGRGRQLWTGSGELGGVALWERESSPATASAELSWTYACTRRLPCAPLLALRPAAASQAQQQAIALPLLRLLRAAMGELRRSRDEFSQLLGSLSEGWATLETSQIQIGKKSDQNAKALHDETIARLEAEARARALVAEVDALQYELSHLGQSRDSALALKAAREAEVTKLKAAEASLKQRLKKEEEVGQALAEQRVVTSQAKADRERAQAELRSLKHALLDAKKEGRSELEALKAERDALEAGLEQRSIETSTLTEALRQREHATLVLQLASLRTWVQRCLGYELPPGDLPTLLEDGEALLALAVRAVPGVAAPLAGASAADKLAAFTNACLRIGVPEDEVLAPSAWQPGQQRSAAAIAAALTALAREAAARSMLPAL</sequence>
<evidence type="ECO:0000256" key="3">
    <source>
        <dbReference type="SAM" id="MobiDB-lite"/>
    </source>
</evidence>
<dbReference type="InterPro" id="IPR015943">
    <property type="entry name" value="WD40/YVTN_repeat-like_dom_sf"/>
</dbReference>
<protein>
    <submittedName>
        <fullName evidence="4">Uncharacterized protein</fullName>
    </submittedName>
</protein>
<dbReference type="PROSITE" id="PS50082">
    <property type="entry name" value="WD_REPEATS_2"/>
    <property type="match status" value="1"/>
</dbReference>
<organism evidence="4 5">
    <name type="scientific">Chrysochromulina tobinii</name>
    <dbReference type="NCBI Taxonomy" id="1460289"/>
    <lineage>
        <taxon>Eukaryota</taxon>
        <taxon>Haptista</taxon>
        <taxon>Haptophyta</taxon>
        <taxon>Prymnesiophyceae</taxon>
        <taxon>Prymnesiales</taxon>
        <taxon>Chrysochromulinaceae</taxon>
        <taxon>Chrysochromulina</taxon>
    </lineage>
</organism>
<evidence type="ECO:0000313" key="4">
    <source>
        <dbReference type="EMBL" id="KOO53773.1"/>
    </source>
</evidence>
<dbReference type="SUPFAM" id="SSF47576">
    <property type="entry name" value="Calponin-homology domain, CH-domain"/>
    <property type="match status" value="1"/>
</dbReference>
<keyword evidence="1" id="KW-0853">WD repeat</keyword>
<feature type="region of interest" description="Disordered" evidence="3">
    <location>
        <begin position="1"/>
        <end position="21"/>
    </location>
</feature>
<dbReference type="InterPro" id="IPR001680">
    <property type="entry name" value="WD40_rpt"/>
</dbReference>
<keyword evidence="5" id="KW-1185">Reference proteome</keyword>
<feature type="repeat" description="WD" evidence="1">
    <location>
        <begin position="190"/>
        <end position="214"/>
    </location>
</feature>
<keyword evidence="2" id="KW-0175">Coiled coil</keyword>
<dbReference type="InterPro" id="IPR036872">
    <property type="entry name" value="CH_dom_sf"/>
</dbReference>
<dbReference type="Gene3D" id="1.10.418.10">
    <property type="entry name" value="Calponin-like domain"/>
    <property type="match status" value="1"/>
</dbReference>
<dbReference type="AlphaFoldDB" id="A0A0M0LSP0"/>
<accession>A0A0M0LSP0</accession>
<dbReference type="Proteomes" id="UP000037460">
    <property type="component" value="Unassembled WGS sequence"/>
</dbReference>
<reference evidence="5" key="1">
    <citation type="journal article" date="2015" name="PLoS Genet.">
        <title>Genome Sequence and Transcriptome Analyses of Chrysochromulina tobin: Metabolic Tools for Enhanced Algal Fitness in the Prominent Order Prymnesiales (Haptophyceae).</title>
        <authorList>
            <person name="Hovde B.T."/>
            <person name="Deodato C.R."/>
            <person name="Hunsperger H.M."/>
            <person name="Ryken S.A."/>
            <person name="Yost W."/>
            <person name="Jha R.K."/>
            <person name="Patterson J."/>
            <person name="Monnat R.J. Jr."/>
            <person name="Barlow S.B."/>
            <person name="Starkenburg S.R."/>
            <person name="Cattolico R.A."/>
        </authorList>
    </citation>
    <scope>NUCLEOTIDE SEQUENCE</scope>
    <source>
        <strain evidence="5">CCMP291</strain>
    </source>
</reference>
<dbReference type="Gene3D" id="2.130.10.10">
    <property type="entry name" value="YVTN repeat-like/Quinoprotein amine dehydrogenase"/>
    <property type="match status" value="1"/>
</dbReference>
<dbReference type="EMBL" id="JWZX01000071">
    <property type="protein sequence ID" value="KOO53773.1"/>
    <property type="molecule type" value="Genomic_DNA"/>
</dbReference>
<evidence type="ECO:0000256" key="2">
    <source>
        <dbReference type="SAM" id="Coils"/>
    </source>
</evidence>
<evidence type="ECO:0000313" key="5">
    <source>
        <dbReference type="Proteomes" id="UP000037460"/>
    </source>
</evidence>
<comment type="caution">
    <text evidence="4">The sequence shown here is derived from an EMBL/GenBank/DDBJ whole genome shotgun (WGS) entry which is preliminary data.</text>
</comment>
<evidence type="ECO:0000256" key="1">
    <source>
        <dbReference type="PROSITE-ProRule" id="PRU00221"/>
    </source>
</evidence>
<proteinExistence type="predicted"/>
<feature type="coiled-coil region" evidence="2">
    <location>
        <begin position="436"/>
        <end position="561"/>
    </location>
</feature>